<dbReference type="GO" id="GO:0000049">
    <property type="term" value="F:tRNA binding"/>
    <property type="evidence" value="ECO:0007669"/>
    <property type="project" value="UniProtKB-UniRule"/>
</dbReference>
<dbReference type="NCBIfam" id="TIGR00472">
    <property type="entry name" value="pheT_bact"/>
    <property type="match status" value="1"/>
</dbReference>
<dbReference type="FunFam" id="2.40.50.140:FF:000045">
    <property type="entry name" value="Phenylalanine--tRNA ligase beta subunit"/>
    <property type="match status" value="1"/>
</dbReference>
<dbReference type="Pfam" id="PF03147">
    <property type="entry name" value="FDX-ACB"/>
    <property type="match status" value="1"/>
</dbReference>
<evidence type="ECO:0000256" key="2">
    <source>
        <dbReference type="ARBA" id="ARBA00008653"/>
    </source>
</evidence>
<dbReference type="HAMAP" id="MF_00283">
    <property type="entry name" value="Phe_tRNA_synth_beta1"/>
    <property type="match status" value="1"/>
</dbReference>
<dbReference type="PROSITE" id="PS51447">
    <property type="entry name" value="FDX_ACB"/>
    <property type="match status" value="1"/>
</dbReference>
<evidence type="ECO:0000256" key="10">
    <source>
        <dbReference type="ARBA" id="ARBA00022842"/>
    </source>
</evidence>
<organism evidence="20 21">
    <name type="scientific">Desulfofervidus auxilii</name>
    <dbReference type="NCBI Taxonomy" id="1621989"/>
    <lineage>
        <taxon>Bacteria</taxon>
        <taxon>Pseudomonadati</taxon>
        <taxon>Thermodesulfobacteriota</taxon>
        <taxon>Candidatus Desulfofervidia</taxon>
        <taxon>Candidatus Desulfofervidales</taxon>
        <taxon>Candidatus Desulfofervidaceae</taxon>
        <taxon>Candidatus Desulfofervidus</taxon>
    </lineage>
</organism>
<dbReference type="Gene3D" id="2.40.50.140">
    <property type="entry name" value="Nucleic acid-binding proteins"/>
    <property type="match status" value="1"/>
</dbReference>
<dbReference type="SMART" id="SM00873">
    <property type="entry name" value="B3_4"/>
    <property type="match status" value="1"/>
</dbReference>
<dbReference type="InterPro" id="IPR005147">
    <property type="entry name" value="tRNA_synthase_B5-dom"/>
</dbReference>
<dbReference type="EMBL" id="CP013015">
    <property type="protein sequence ID" value="AMM41025.1"/>
    <property type="molecule type" value="Genomic_DNA"/>
</dbReference>
<dbReference type="CDD" id="cd02796">
    <property type="entry name" value="tRNA_bind_bactPheRS"/>
    <property type="match status" value="1"/>
</dbReference>
<dbReference type="InterPro" id="IPR004532">
    <property type="entry name" value="Phe-tRNA-ligase_IIc_bsu_bact"/>
</dbReference>
<keyword evidence="11 16" id="KW-0694">RNA-binding</keyword>
<keyword evidence="12 15" id="KW-0648">Protein biosynthesis</keyword>
<keyword evidence="6 15" id="KW-0436">Ligase</keyword>
<feature type="binding site" evidence="15">
    <location>
        <position position="463"/>
    </location>
    <ligand>
        <name>Mg(2+)</name>
        <dbReference type="ChEBI" id="CHEBI:18420"/>
        <note>shared with alpha subunit</note>
    </ligand>
</feature>
<evidence type="ECO:0000259" key="18">
    <source>
        <dbReference type="PROSITE" id="PS51447"/>
    </source>
</evidence>
<evidence type="ECO:0000256" key="11">
    <source>
        <dbReference type="ARBA" id="ARBA00022884"/>
    </source>
</evidence>
<feature type="binding site" evidence="15">
    <location>
        <position position="464"/>
    </location>
    <ligand>
        <name>Mg(2+)</name>
        <dbReference type="ChEBI" id="CHEBI:18420"/>
        <note>shared with alpha subunit</note>
    </ligand>
</feature>
<keyword evidence="4 15" id="KW-0963">Cytoplasm</keyword>
<gene>
    <name evidence="15" type="primary">pheT</name>
    <name evidence="20" type="ORF">HS1_001221</name>
</gene>
<evidence type="ECO:0000256" key="6">
    <source>
        <dbReference type="ARBA" id="ARBA00022598"/>
    </source>
</evidence>
<comment type="catalytic activity">
    <reaction evidence="14 15">
        <text>tRNA(Phe) + L-phenylalanine + ATP = L-phenylalanyl-tRNA(Phe) + AMP + diphosphate + H(+)</text>
        <dbReference type="Rhea" id="RHEA:19413"/>
        <dbReference type="Rhea" id="RHEA-COMP:9668"/>
        <dbReference type="Rhea" id="RHEA-COMP:9699"/>
        <dbReference type="ChEBI" id="CHEBI:15378"/>
        <dbReference type="ChEBI" id="CHEBI:30616"/>
        <dbReference type="ChEBI" id="CHEBI:33019"/>
        <dbReference type="ChEBI" id="CHEBI:58095"/>
        <dbReference type="ChEBI" id="CHEBI:78442"/>
        <dbReference type="ChEBI" id="CHEBI:78531"/>
        <dbReference type="ChEBI" id="CHEBI:456215"/>
        <dbReference type="EC" id="6.1.1.20"/>
    </reaction>
</comment>
<comment type="subcellular location">
    <subcellularLocation>
        <location evidence="1 15">Cytoplasm</location>
    </subcellularLocation>
</comment>
<keyword evidence="10 15" id="KW-0460">Magnesium</keyword>
<evidence type="ECO:0000256" key="7">
    <source>
        <dbReference type="ARBA" id="ARBA00022723"/>
    </source>
</evidence>
<dbReference type="Gene3D" id="3.50.40.10">
    <property type="entry name" value="Phenylalanyl-trna Synthetase, Chain B, domain 3"/>
    <property type="match status" value="1"/>
</dbReference>
<evidence type="ECO:0000259" key="19">
    <source>
        <dbReference type="PROSITE" id="PS51483"/>
    </source>
</evidence>
<feature type="binding site" evidence="15">
    <location>
        <position position="454"/>
    </location>
    <ligand>
        <name>Mg(2+)</name>
        <dbReference type="ChEBI" id="CHEBI:18420"/>
        <note>shared with alpha subunit</note>
    </ligand>
</feature>
<protein>
    <recommendedName>
        <fullName evidence="15">Phenylalanine--tRNA ligase beta subunit</fullName>
        <ecNumber evidence="15">6.1.1.20</ecNumber>
    </recommendedName>
    <alternativeName>
        <fullName evidence="15">Phenylalanyl-tRNA synthetase beta subunit</fullName>
        <shortName evidence="15">PheRS</shortName>
    </alternativeName>
</protein>
<keyword evidence="21" id="KW-1185">Reference proteome</keyword>
<dbReference type="Pfam" id="PF17759">
    <property type="entry name" value="tRNA_synthFbeta"/>
    <property type="match status" value="1"/>
</dbReference>
<evidence type="ECO:0000256" key="4">
    <source>
        <dbReference type="ARBA" id="ARBA00022490"/>
    </source>
</evidence>
<dbReference type="SUPFAM" id="SSF46955">
    <property type="entry name" value="Putative DNA-binding domain"/>
    <property type="match status" value="1"/>
</dbReference>
<keyword evidence="9 15" id="KW-0067">ATP-binding</keyword>
<dbReference type="EC" id="6.1.1.20" evidence="15"/>
<dbReference type="SUPFAM" id="SSF50249">
    <property type="entry name" value="Nucleic acid-binding proteins"/>
    <property type="match status" value="1"/>
</dbReference>
<comment type="subunit">
    <text evidence="3 15">Tetramer of two alpha and two beta subunits.</text>
</comment>
<dbReference type="SUPFAM" id="SSF54991">
    <property type="entry name" value="Anticodon-binding domain of PheRS"/>
    <property type="match status" value="1"/>
</dbReference>
<dbReference type="InterPro" id="IPR005121">
    <property type="entry name" value="Fdx_antiC-bd"/>
</dbReference>
<evidence type="ECO:0000256" key="13">
    <source>
        <dbReference type="ARBA" id="ARBA00023146"/>
    </source>
</evidence>
<proteinExistence type="inferred from homology"/>
<evidence type="ECO:0000259" key="17">
    <source>
        <dbReference type="PROSITE" id="PS50886"/>
    </source>
</evidence>
<dbReference type="InterPro" id="IPR045864">
    <property type="entry name" value="aa-tRNA-synth_II/BPL/LPL"/>
</dbReference>
<dbReference type="Gene3D" id="3.30.56.10">
    <property type="match status" value="2"/>
</dbReference>
<dbReference type="Pfam" id="PF03483">
    <property type="entry name" value="B3_4"/>
    <property type="match status" value="1"/>
</dbReference>
<dbReference type="InterPro" id="IPR041616">
    <property type="entry name" value="PheRS_beta_core"/>
</dbReference>
<keyword evidence="5 16" id="KW-0820">tRNA-binding</keyword>
<dbReference type="GO" id="GO:0006432">
    <property type="term" value="P:phenylalanyl-tRNA aminoacylation"/>
    <property type="evidence" value="ECO:0007669"/>
    <property type="project" value="UniProtKB-UniRule"/>
</dbReference>
<dbReference type="RefSeq" id="WP_066062395.1">
    <property type="nucleotide sequence ID" value="NZ_CP013015.1"/>
</dbReference>
<dbReference type="GO" id="GO:0004826">
    <property type="term" value="F:phenylalanine-tRNA ligase activity"/>
    <property type="evidence" value="ECO:0007669"/>
    <property type="project" value="UniProtKB-UniRule"/>
</dbReference>
<feature type="domain" description="B5" evidence="19">
    <location>
        <begin position="401"/>
        <end position="476"/>
    </location>
</feature>
<evidence type="ECO:0000256" key="16">
    <source>
        <dbReference type="PROSITE-ProRule" id="PRU00209"/>
    </source>
</evidence>
<evidence type="ECO:0000313" key="21">
    <source>
        <dbReference type="Proteomes" id="UP000070560"/>
    </source>
</evidence>
<dbReference type="InterPro" id="IPR020825">
    <property type="entry name" value="Phe-tRNA_synthase-like_B3/B4"/>
</dbReference>
<evidence type="ECO:0000256" key="14">
    <source>
        <dbReference type="ARBA" id="ARBA00049255"/>
    </source>
</evidence>
<dbReference type="Pfam" id="PF01588">
    <property type="entry name" value="tRNA_bind"/>
    <property type="match status" value="1"/>
</dbReference>
<dbReference type="SMART" id="SM00896">
    <property type="entry name" value="FDX-ACB"/>
    <property type="match status" value="1"/>
</dbReference>
<dbReference type="KEGG" id="daw:HS1_001221"/>
<dbReference type="InterPro" id="IPR005146">
    <property type="entry name" value="B3/B4_tRNA-bd"/>
</dbReference>
<evidence type="ECO:0000256" key="8">
    <source>
        <dbReference type="ARBA" id="ARBA00022741"/>
    </source>
</evidence>
<feature type="domain" description="FDX-ACB" evidence="18">
    <location>
        <begin position="708"/>
        <end position="801"/>
    </location>
</feature>
<dbReference type="PANTHER" id="PTHR10947:SF0">
    <property type="entry name" value="PHENYLALANINE--TRNA LIGASE BETA SUBUNIT"/>
    <property type="match status" value="1"/>
</dbReference>
<dbReference type="FunFam" id="3.30.56.10:FF:000002">
    <property type="entry name" value="Phenylalanine--tRNA ligase beta subunit"/>
    <property type="match status" value="1"/>
</dbReference>
<evidence type="ECO:0000256" key="9">
    <source>
        <dbReference type="ARBA" id="ARBA00022840"/>
    </source>
</evidence>
<dbReference type="AlphaFoldDB" id="A0A7U4QKI1"/>
<dbReference type="PANTHER" id="PTHR10947">
    <property type="entry name" value="PHENYLALANYL-TRNA SYNTHETASE BETA CHAIN AND LEUCINE-RICH REPEAT-CONTAINING PROTEIN 47"/>
    <property type="match status" value="1"/>
</dbReference>
<dbReference type="Gene3D" id="3.30.70.380">
    <property type="entry name" value="Ferrodoxin-fold anticodon-binding domain"/>
    <property type="match status" value="1"/>
</dbReference>
<keyword evidence="13 15" id="KW-0030">Aminoacyl-tRNA synthetase</keyword>
<dbReference type="SUPFAM" id="SSF55681">
    <property type="entry name" value="Class II aaRS and biotin synthetases"/>
    <property type="match status" value="1"/>
</dbReference>
<dbReference type="Pfam" id="PF03484">
    <property type="entry name" value="B5"/>
    <property type="match status" value="1"/>
</dbReference>
<dbReference type="GO" id="GO:0000287">
    <property type="term" value="F:magnesium ion binding"/>
    <property type="evidence" value="ECO:0007669"/>
    <property type="project" value="UniProtKB-UniRule"/>
</dbReference>
<evidence type="ECO:0000256" key="15">
    <source>
        <dbReference type="HAMAP-Rule" id="MF_00283"/>
    </source>
</evidence>
<name>A0A7U4QKI1_DESA2</name>
<dbReference type="InterPro" id="IPR045060">
    <property type="entry name" value="Phe-tRNA-ligase_IIc_bsu"/>
</dbReference>
<dbReference type="PROSITE" id="PS51483">
    <property type="entry name" value="B5"/>
    <property type="match status" value="1"/>
</dbReference>
<dbReference type="NCBIfam" id="NF045760">
    <property type="entry name" value="YtpR"/>
    <property type="match status" value="1"/>
</dbReference>
<feature type="domain" description="TRNA-binding" evidence="17">
    <location>
        <begin position="39"/>
        <end position="147"/>
    </location>
</feature>
<reference evidence="20 21" key="1">
    <citation type="submission" date="2015-10" db="EMBL/GenBank/DDBJ databases">
        <title>Candidatus Desulfofervidus auxilii, a hydrogenotrophic sulfate-reducing bacterium involved in the thermophilic anaerobic oxidation of methane.</title>
        <authorList>
            <person name="Krukenberg V."/>
            <person name="Richter M."/>
            <person name="Wegener G."/>
        </authorList>
    </citation>
    <scope>NUCLEOTIDE SEQUENCE [LARGE SCALE GENOMIC DNA]</scope>
    <source>
        <strain evidence="20 21">HS1</strain>
    </source>
</reference>
<dbReference type="InterPro" id="IPR002547">
    <property type="entry name" value="tRNA-bd_dom"/>
</dbReference>
<evidence type="ECO:0000256" key="3">
    <source>
        <dbReference type="ARBA" id="ARBA00011209"/>
    </source>
</evidence>
<dbReference type="InterPro" id="IPR012340">
    <property type="entry name" value="NA-bd_OB-fold"/>
</dbReference>
<dbReference type="InterPro" id="IPR009061">
    <property type="entry name" value="DNA-bd_dom_put_sf"/>
</dbReference>
<evidence type="ECO:0000256" key="1">
    <source>
        <dbReference type="ARBA" id="ARBA00004496"/>
    </source>
</evidence>
<dbReference type="GO" id="GO:0009328">
    <property type="term" value="C:phenylalanine-tRNA ligase complex"/>
    <property type="evidence" value="ECO:0007669"/>
    <property type="project" value="TreeGrafter"/>
</dbReference>
<dbReference type="Proteomes" id="UP000070560">
    <property type="component" value="Chromosome"/>
</dbReference>
<comment type="cofactor">
    <cofactor evidence="15">
        <name>Mg(2+)</name>
        <dbReference type="ChEBI" id="CHEBI:18420"/>
    </cofactor>
    <text evidence="15">Binds 2 magnesium ions per tetramer.</text>
</comment>
<accession>A0A7U4QKI1</accession>
<dbReference type="Gene3D" id="3.30.930.10">
    <property type="entry name" value="Bira Bifunctional Protein, Domain 2"/>
    <property type="match status" value="1"/>
</dbReference>
<feature type="binding site" evidence="15">
    <location>
        <position position="460"/>
    </location>
    <ligand>
        <name>Mg(2+)</name>
        <dbReference type="ChEBI" id="CHEBI:18420"/>
        <note>shared with alpha subunit</note>
    </ligand>
</feature>
<keyword evidence="8 15" id="KW-0547">Nucleotide-binding</keyword>
<evidence type="ECO:0000256" key="12">
    <source>
        <dbReference type="ARBA" id="ARBA00022917"/>
    </source>
</evidence>
<dbReference type="CDD" id="cd00769">
    <property type="entry name" value="PheRS_beta_core"/>
    <property type="match status" value="1"/>
</dbReference>
<sequence>MKVPLNWLKEFVEIDCSPTELAEWLTMAGLEVEEITRPFSYLEKVQVVRITAIKPHPNADRLKICQVSDGNKDYEIVCGAPNVQEGVLVPLALPGCTLPSGLIVKEAKIRGIKSAGMLCSQKELGLGEDHSGIWLLPSDFQVGTKLIHALYLNDTVLGISITPNRGDCLSMIGVAREVATITKKKIRLPQFEITEIGTPVFDSIQVTIKHPEHCFRYIARFIRDVEIKPSPLWMQARLLLAGIRPINNIVDITNYVMLEYGQPLHAFDAQKIAQRQIIVRLAHPREKLVTLDQKEQELKETDLVICDANGPVALAGVMGGLNSEIGPETKEVVLESAYFHPITIRRTAKRLGINTESSYRFEREVDPEATYTAAQRACYFMQKMAQGKVAPGIIDVYPSPKGLPIIYVRIPRIKQILGIEIPKKEIIDILERLQIKVKASGDKIEVIPPSFRHDLVREVDIIEEIARLYGYERIPSDMPVVQLHPLFISPYMKWRDKIKHILSGLGWHEIISYAFIDLKSFDRLLLPPQHPLRKVTKLINPISVDRTVMRSTLIPGLLEAANYNQRQRIYHFRLFELGKVFIQDSPESLPIEKYKLAGVMSGYHFDPSWHFRPEPADFYDLKGTVENLLDTLGIEAHFESARDICYLNPNNAAYVLKGERKLGYLGEVNTQVKQHWELKRLKEVFVFELDLETLWAVTKKEKKVTSLPKFPSSERDVSLVVPKSLSAQPIEEFVLSSKTSYIENIELIDVYEGPPLPKGKRNLTYRLTYRAPERTLTDSEVDKLHKEIVSKILNHFKIEVRQ</sequence>
<dbReference type="GO" id="GO:0005524">
    <property type="term" value="F:ATP binding"/>
    <property type="evidence" value="ECO:0007669"/>
    <property type="project" value="UniProtKB-UniRule"/>
</dbReference>
<evidence type="ECO:0000256" key="5">
    <source>
        <dbReference type="ARBA" id="ARBA00022555"/>
    </source>
</evidence>
<dbReference type="SMART" id="SM00874">
    <property type="entry name" value="B5"/>
    <property type="match status" value="1"/>
</dbReference>
<dbReference type="FunFam" id="3.50.40.10:FF:000001">
    <property type="entry name" value="Phenylalanine--tRNA ligase beta subunit"/>
    <property type="match status" value="1"/>
</dbReference>
<keyword evidence="7 15" id="KW-0479">Metal-binding</keyword>
<dbReference type="InterPro" id="IPR036690">
    <property type="entry name" value="Fdx_antiC-bd_sf"/>
</dbReference>
<dbReference type="SUPFAM" id="SSF56037">
    <property type="entry name" value="PheT/TilS domain"/>
    <property type="match status" value="1"/>
</dbReference>
<dbReference type="PROSITE" id="PS50886">
    <property type="entry name" value="TRBD"/>
    <property type="match status" value="1"/>
</dbReference>
<comment type="similarity">
    <text evidence="2 15">Belongs to the phenylalanyl-tRNA synthetase beta subunit family. Type 1 subfamily.</text>
</comment>
<dbReference type="InterPro" id="IPR033714">
    <property type="entry name" value="tRNA_bind_bactPheRS"/>
</dbReference>
<evidence type="ECO:0000313" key="20">
    <source>
        <dbReference type="EMBL" id="AMM41025.1"/>
    </source>
</evidence>
<dbReference type="OrthoDB" id="9805455at2"/>